<gene>
    <name evidence="2" type="ORF">ASIM_LOCUS1709</name>
</gene>
<dbReference type="OrthoDB" id="5875033at2759"/>
<keyword evidence="1" id="KW-0175">Coiled coil</keyword>
<protein>
    <submittedName>
        <fullName evidence="2">Uncharacterized protein</fullName>
    </submittedName>
</protein>
<evidence type="ECO:0000256" key="1">
    <source>
        <dbReference type="SAM" id="Coils"/>
    </source>
</evidence>
<evidence type="ECO:0000313" key="2">
    <source>
        <dbReference type="EMBL" id="VDK19111.1"/>
    </source>
</evidence>
<feature type="coiled-coil region" evidence="1">
    <location>
        <begin position="331"/>
        <end position="448"/>
    </location>
</feature>
<keyword evidence="3" id="KW-1185">Reference proteome</keyword>
<accession>A0A3P6PHV8</accession>
<reference evidence="2 3" key="1">
    <citation type="submission" date="2018-11" db="EMBL/GenBank/DDBJ databases">
        <authorList>
            <consortium name="Pathogen Informatics"/>
        </authorList>
    </citation>
    <scope>NUCLEOTIDE SEQUENCE [LARGE SCALE GENOMIC DNA]</scope>
</reference>
<dbReference type="Gene3D" id="1.20.5.1700">
    <property type="match status" value="1"/>
</dbReference>
<dbReference type="PANTHER" id="PTHR34707:SF1">
    <property type="entry name" value="VIMENTIN-TYPE INTERMEDIATE FILAMENT-ASSOCIATED COILED-COIL PROTEIN"/>
    <property type="match status" value="1"/>
</dbReference>
<feature type="coiled-coil region" evidence="1">
    <location>
        <begin position="268"/>
        <end position="295"/>
    </location>
</feature>
<feature type="coiled-coil region" evidence="1">
    <location>
        <begin position="59"/>
        <end position="89"/>
    </location>
</feature>
<dbReference type="Gene3D" id="1.10.287.1490">
    <property type="match status" value="1"/>
</dbReference>
<dbReference type="PANTHER" id="PTHR34707">
    <property type="entry name" value="VIMENTIN-TYPE INTERMEDIATE FILAMENT-ASSOCIATED COILED-COIL PROTEIN"/>
    <property type="match status" value="1"/>
</dbReference>
<organism evidence="2 3">
    <name type="scientific">Anisakis simplex</name>
    <name type="common">Herring worm</name>
    <dbReference type="NCBI Taxonomy" id="6269"/>
    <lineage>
        <taxon>Eukaryota</taxon>
        <taxon>Metazoa</taxon>
        <taxon>Ecdysozoa</taxon>
        <taxon>Nematoda</taxon>
        <taxon>Chromadorea</taxon>
        <taxon>Rhabditida</taxon>
        <taxon>Spirurina</taxon>
        <taxon>Ascaridomorpha</taxon>
        <taxon>Ascaridoidea</taxon>
        <taxon>Anisakidae</taxon>
        <taxon>Anisakis</taxon>
        <taxon>Anisakis simplex complex</taxon>
    </lineage>
</organism>
<name>A0A3P6PHV8_ANISI</name>
<proteinExistence type="predicted"/>
<sequence length="465" mass="54683">MNRIGGEKESKLEEHRQWLNDANNRVNDLENVIKDKDGCIDSLQKEIEELKTVKLVTPEGDLEGELKQVREAMQKIEDELHNAQKALSEAPNVDEFKLTQWFSESLTLFVRESPRQFQQEDIYTLICHFLVREAMQKIEDELHNAQKALSEAPNVDEFNWLKSEHERLCNEMNEKNRIIDDLNRIRDEKEWSLGEHRQWLTDANNRADGLENACKDKENTIESLRKEIEELRSVTLEAPQAAVRIKTLESELHDAQQALTEGPKQDDVNALRSENDRLTNEINEKNRIIDDLNRIRDEKEWTLGEHRQWLNDANNRFVFLVFLEFTTTLALHQTRERIRDKDRTIDQLKEEIEHLSSMTYEASLTAVPDDELKRWQSEVDRLGNEINEKNRIIDDLNRIRDEKEWKLGEHRQWLEDANNRANGLEDALRDKNNELDALHKEIDELKKTIPESVEATPGVSVDEFK</sequence>
<dbReference type="GO" id="GO:0045098">
    <property type="term" value="C:type III intermediate filament"/>
    <property type="evidence" value="ECO:0007669"/>
    <property type="project" value="TreeGrafter"/>
</dbReference>
<dbReference type="AlphaFoldDB" id="A0A3P6PHV8"/>
<dbReference type="EMBL" id="UYRR01001947">
    <property type="protein sequence ID" value="VDK19111.1"/>
    <property type="molecule type" value="Genomic_DNA"/>
</dbReference>
<evidence type="ECO:0000313" key="3">
    <source>
        <dbReference type="Proteomes" id="UP000267096"/>
    </source>
</evidence>
<feature type="coiled-coil region" evidence="1">
    <location>
        <begin position="131"/>
        <end position="234"/>
    </location>
</feature>
<dbReference type="Proteomes" id="UP000267096">
    <property type="component" value="Unassembled WGS sequence"/>
</dbReference>